<dbReference type="RefSeq" id="WP_138404770.1">
    <property type="nucleotide sequence ID" value="NZ_VBSP01000024.1"/>
</dbReference>
<keyword evidence="3" id="KW-1003">Cell membrane</keyword>
<dbReference type="GO" id="GO:0055085">
    <property type="term" value="P:transmembrane transport"/>
    <property type="evidence" value="ECO:0007669"/>
    <property type="project" value="InterPro"/>
</dbReference>
<protein>
    <submittedName>
        <fullName evidence="9">ABC transporter permease</fullName>
    </submittedName>
</protein>
<dbReference type="SUPFAM" id="SSF161098">
    <property type="entry name" value="MetI-like"/>
    <property type="match status" value="1"/>
</dbReference>
<evidence type="ECO:0000256" key="1">
    <source>
        <dbReference type="ARBA" id="ARBA00004651"/>
    </source>
</evidence>
<dbReference type="AlphaFoldDB" id="A0A5R9DU47"/>
<proteinExistence type="inferred from homology"/>
<comment type="subcellular location">
    <subcellularLocation>
        <location evidence="1 7">Cell membrane</location>
        <topology evidence="1 7">Multi-pass membrane protein</topology>
    </subcellularLocation>
</comment>
<keyword evidence="5 7" id="KW-1133">Transmembrane helix</keyword>
<name>A0A5R9DU47_9LACT</name>
<feature type="transmembrane region" description="Helical" evidence="7">
    <location>
        <begin position="100"/>
        <end position="121"/>
    </location>
</feature>
<evidence type="ECO:0000256" key="4">
    <source>
        <dbReference type="ARBA" id="ARBA00022692"/>
    </source>
</evidence>
<gene>
    <name evidence="9" type="ORF">FEZ33_07420</name>
</gene>
<dbReference type="InterPro" id="IPR000515">
    <property type="entry name" value="MetI-like"/>
</dbReference>
<comment type="similarity">
    <text evidence="7">Belongs to the binding-protein-dependent transport system permease family.</text>
</comment>
<evidence type="ECO:0000256" key="5">
    <source>
        <dbReference type="ARBA" id="ARBA00022989"/>
    </source>
</evidence>
<sequence>MSKYLIRRIFISLATLLLIVFLLFMLLQFMPGSPFNDERITAEQRELMNIRYGLDKPIIIQFFNYVKNMLTGDLGVSYSISRDVPVTTLLQSRLPISFELGFWAVIVGTVIGLIFGTIAAFNQNTFWDTLATILSVVGVSVPSYVFALGLSYYFGFQWQVFPILFNLQDKGMSMVLPVVALSLFTMASIARFTRTEMIEVLQSDYIQLAESKGVTGFRLLYKHVFRNASIPILTVLAPLIVGLMTGSMVVEQIFSIPGLGQLLVQAIQSNDFNIVMGISFIYSALFIAIMLIVDILYGILDPRIRITEGG</sequence>
<accession>A0A5R9DU47</accession>
<evidence type="ECO:0000256" key="3">
    <source>
        <dbReference type="ARBA" id="ARBA00022475"/>
    </source>
</evidence>
<dbReference type="PANTHER" id="PTHR43163:SF6">
    <property type="entry name" value="DIPEPTIDE TRANSPORT SYSTEM PERMEASE PROTEIN DPPB-RELATED"/>
    <property type="match status" value="1"/>
</dbReference>
<dbReference type="InterPro" id="IPR045621">
    <property type="entry name" value="BPD_transp_1_N"/>
</dbReference>
<dbReference type="Proteomes" id="UP000306420">
    <property type="component" value="Unassembled WGS sequence"/>
</dbReference>
<comment type="caution">
    <text evidence="9">The sequence shown here is derived from an EMBL/GenBank/DDBJ whole genome shotgun (WGS) entry which is preliminary data.</text>
</comment>
<feature type="transmembrane region" description="Helical" evidence="7">
    <location>
        <begin position="174"/>
        <end position="193"/>
    </location>
</feature>
<evidence type="ECO:0000256" key="7">
    <source>
        <dbReference type="RuleBase" id="RU363032"/>
    </source>
</evidence>
<dbReference type="Pfam" id="PF19300">
    <property type="entry name" value="BPD_transp_1_N"/>
    <property type="match status" value="1"/>
</dbReference>
<dbReference type="PANTHER" id="PTHR43163">
    <property type="entry name" value="DIPEPTIDE TRANSPORT SYSTEM PERMEASE PROTEIN DPPB-RELATED"/>
    <property type="match status" value="1"/>
</dbReference>
<dbReference type="Gene3D" id="1.10.3720.10">
    <property type="entry name" value="MetI-like"/>
    <property type="match status" value="1"/>
</dbReference>
<keyword evidence="2 7" id="KW-0813">Transport</keyword>
<evidence type="ECO:0000259" key="8">
    <source>
        <dbReference type="PROSITE" id="PS50928"/>
    </source>
</evidence>
<evidence type="ECO:0000313" key="9">
    <source>
        <dbReference type="EMBL" id="TLQ40793.1"/>
    </source>
</evidence>
<evidence type="ECO:0000256" key="2">
    <source>
        <dbReference type="ARBA" id="ARBA00022448"/>
    </source>
</evidence>
<dbReference type="GO" id="GO:0005886">
    <property type="term" value="C:plasma membrane"/>
    <property type="evidence" value="ECO:0007669"/>
    <property type="project" value="UniProtKB-SubCell"/>
</dbReference>
<dbReference type="Pfam" id="PF00528">
    <property type="entry name" value="BPD_transp_1"/>
    <property type="match status" value="1"/>
</dbReference>
<dbReference type="EMBL" id="VBSP01000024">
    <property type="protein sequence ID" value="TLQ40793.1"/>
    <property type="molecule type" value="Genomic_DNA"/>
</dbReference>
<evidence type="ECO:0000313" key="10">
    <source>
        <dbReference type="Proteomes" id="UP000306420"/>
    </source>
</evidence>
<evidence type="ECO:0000256" key="6">
    <source>
        <dbReference type="ARBA" id="ARBA00023136"/>
    </source>
</evidence>
<feature type="transmembrane region" description="Helical" evidence="7">
    <location>
        <begin position="274"/>
        <end position="300"/>
    </location>
</feature>
<dbReference type="PROSITE" id="PS50928">
    <property type="entry name" value="ABC_TM1"/>
    <property type="match status" value="1"/>
</dbReference>
<feature type="transmembrane region" description="Helical" evidence="7">
    <location>
        <begin position="228"/>
        <end position="254"/>
    </location>
</feature>
<feature type="transmembrane region" description="Helical" evidence="7">
    <location>
        <begin position="133"/>
        <end position="154"/>
    </location>
</feature>
<dbReference type="CDD" id="cd06261">
    <property type="entry name" value="TM_PBP2"/>
    <property type="match status" value="1"/>
</dbReference>
<feature type="transmembrane region" description="Helical" evidence="7">
    <location>
        <begin position="9"/>
        <end position="30"/>
    </location>
</feature>
<reference evidence="9 10" key="1">
    <citation type="submission" date="2019-05" db="EMBL/GenBank/DDBJ databases">
        <title>The metagenome of a microbial culture collection derived from dairy environment covers the genomic content of the human microbiome.</title>
        <authorList>
            <person name="Roder T."/>
            <person name="Wuthrich D."/>
            <person name="Sattari Z."/>
            <person name="Von Ah U."/>
            <person name="Bar C."/>
            <person name="Ronchi F."/>
            <person name="Macpherson A.J."/>
            <person name="Ganal-Vonarburg S.C."/>
            <person name="Bruggmann R."/>
            <person name="Vergeres G."/>
        </authorList>
    </citation>
    <scope>NUCLEOTIDE SEQUENCE [LARGE SCALE GENOMIC DNA]</scope>
    <source>
        <strain evidence="9 10">FAM 24227</strain>
    </source>
</reference>
<feature type="domain" description="ABC transmembrane type-1" evidence="8">
    <location>
        <begin position="94"/>
        <end position="297"/>
    </location>
</feature>
<organism evidence="9 10">
    <name type="scientific">Ruoffia tabacinasalis</name>
    <dbReference type="NCBI Taxonomy" id="87458"/>
    <lineage>
        <taxon>Bacteria</taxon>
        <taxon>Bacillati</taxon>
        <taxon>Bacillota</taxon>
        <taxon>Bacilli</taxon>
        <taxon>Lactobacillales</taxon>
        <taxon>Aerococcaceae</taxon>
        <taxon>Ruoffia</taxon>
    </lineage>
</organism>
<dbReference type="OrthoDB" id="9773683at2"/>
<keyword evidence="4 7" id="KW-0812">Transmembrane</keyword>
<keyword evidence="6 7" id="KW-0472">Membrane</keyword>
<dbReference type="InterPro" id="IPR035906">
    <property type="entry name" value="MetI-like_sf"/>
</dbReference>